<dbReference type="SUPFAM" id="SSF54001">
    <property type="entry name" value="Cysteine proteinases"/>
    <property type="match status" value="1"/>
</dbReference>
<dbReference type="OrthoDB" id="5438043at2"/>
<dbReference type="InterPro" id="IPR002931">
    <property type="entry name" value="Transglutaminase-like"/>
</dbReference>
<dbReference type="InterPro" id="IPR038765">
    <property type="entry name" value="Papain-like_cys_pep_sf"/>
</dbReference>
<dbReference type="EMBL" id="FOEP01000004">
    <property type="protein sequence ID" value="SEQ12356.1"/>
    <property type="molecule type" value="Genomic_DNA"/>
</dbReference>
<dbReference type="PANTHER" id="PTHR33490">
    <property type="entry name" value="BLR5614 PROTEIN-RELATED"/>
    <property type="match status" value="1"/>
</dbReference>
<accession>A0A1H9DFV8</accession>
<dbReference type="SMART" id="SM00460">
    <property type="entry name" value="TGc"/>
    <property type="match status" value="1"/>
</dbReference>
<evidence type="ECO:0000313" key="2">
    <source>
        <dbReference type="EMBL" id="SEQ12356.1"/>
    </source>
</evidence>
<dbReference type="Proteomes" id="UP000198634">
    <property type="component" value="Unassembled WGS sequence"/>
</dbReference>
<dbReference type="PANTHER" id="PTHR33490:SF12">
    <property type="entry name" value="BLL5557 PROTEIN"/>
    <property type="match status" value="1"/>
</dbReference>
<dbReference type="RefSeq" id="WP_090269233.1">
    <property type="nucleotide sequence ID" value="NZ_FOEP01000004.1"/>
</dbReference>
<evidence type="ECO:0000259" key="1">
    <source>
        <dbReference type="SMART" id="SM00460"/>
    </source>
</evidence>
<dbReference type="Pfam" id="PF01841">
    <property type="entry name" value="Transglut_core"/>
    <property type="match status" value="1"/>
</dbReference>
<protein>
    <submittedName>
        <fullName evidence="2">Transglutaminase-like superfamily protein</fullName>
    </submittedName>
</protein>
<feature type="domain" description="Transglutaminase-like" evidence="1">
    <location>
        <begin position="158"/>
        <end position="218"/>
    </location>
</feature>
<proteinExistence type="predicted"/>
<name>A0A1H9DFV8_9RHOB</name>
<dbReference type="AlphaFoldDB" id="A0A1H9DFV8"/>
<evidence type="ECO:0000313" key="3">
    <source>
        <dbReference type="Proteomes" id="UP000198634"/>
    </source>
</evidence>
<reference evidence="2 3" key="1">
    <citation type="submission" date="2016-10" db="EMBL/GenBank/DDBJ databases">
        <authorList>
            <person name="de Groot N.N."/>
        </authorList>
    </citation>
    <scope>NUCLEOTIDE SEQUENCE [LARGE SCALE GENOMIC DNA]</scope>
    <source>
        <strain evidence="2 3">DSM 22007</strain>
    </source>
</reference>
<dbReference type="STRING" id="657014.SAMN04488092_104140"/>
<keyword evidence="3" id="KW-1185">Reference proteome</keyword>
<gene>
    <name evidence="2" type="ORF">SAMN04488092_104140</name>
</gene>
<dbReference type="Gene3D" id="2.60.40.2250">
    <property type="match status" value="1"/>
</dbReference>
<organism evidence="2 3">
    <name type="scientific">Thalassovita taeanensis</name>
    <dbReference type="NCBI Taxonomy" id="657014"/>
    <lineage>
        <taxon>Bacteria</taxon>
        <taxon>Pseudomonadati</taxon>
        <taxon>Pseudomonadota</taxon>
        <taxon>Alphaproteobacteria</taxon>
        <taxon>Rhodobacterales</taxon>
        <taxon>Roseobacteraceae</taxon>
        <taxon>Thalassovita</taxon>
    </lineage>
</organism>
<sequence>MILNLYAFLNYQMPQPTDVLLQIEAAEQPDQILHSANINLSLTNAFARVPAEHGIGERIWMQVEGDFYCTYQATLEITRDVPDLSALKATDLHALPGEAVRYLMPSRYCPSDEFYNFVSTEFGDTSGGPRIAAICDWIASRVNYVPGSSTTQTTAVHTFVQRQGICRDFAHVLISLARASGIPARFVSVYAPAVTPQDFHAVAEVYLNGDWHLIDPTGMAKADEMARIGVGLDAADVAFMNSFNPVQLIAQTVNVTTG</sequence>
<dbReference type="Gene3D" id="3.10.620.30">
    <property type="match status" value="1"/>
</dbReference>